<evidence type="ECO:0000313" key="3">
    <source>
        <dbReference type="Proteomes" id="UP000249464"/>
    </source>
</evidence>
<accession>A0A2X0LP31</accession>
<feature type="region of interest" description="Disordered" evidence="1">
    <location>
        <begin position="1"/>
        <end position="32"/>
    </location>
</feature>
<feature type="compositionally biased region" description="Acidic residues" evidence="1">
    <location>
        <begin position="96"/>
        <end position="115"/>
    </location>
</feature>
<feature type="compositionally biased region" description="Polar residues" evidence="1">
    <location>
        <begin position="162"/>
        <end position="174"/>
    </location>
</feature>
<feature type="compositionally biased region" description="Basic and acidic residues" evidence="1">
    <location>
        <begin position="211"/>
        <end position="226"/>
    </location>
</feature>
<dbReference type="Proteomes" id="UP000249464">
    <property type="component" value="Unassembled WGS sequence"/>
</dbReference>
<name>A0A2X0LP31_9BASI</name>
<organism evidence="2 3">
    <name type="scientific">Microbotryum silenes-dioicae</name>
    <dbReference type="NCBI Taxonomy" id="796604"/>
    <lineage>
        <taxon>Eukaryota</taxon>
        <taxon>Fungi</taxon>
        <taxon>Dikarya</taxon>
        <taxon>Basidiomycota</taxon>
        <taxon>Pucciniomycotina</taxon>
        <taxon>Microbotryomycetes</taxon>
        <taxon>Microbotryales</taxon>
        <taxon>Microbotryaceae</taxon>
        <taxon>Microbotryum</taxon>
    </lineage>
</organism>
<feature type="region of interest" description="Disordered" evidence="1">
    <location>
        <begin position="96"/>
        <end position="124"/>
    </location>
</feature>
<feature type="compositionally biased region" description="Basic and acidic residues" evidence="1">
    <location>
        <begin position="1"/>
        <end position="15"/>
    </location>
</feature>
<feature type="compositionally biased region" description="Basic and acidic residues" evidence="1">
    <location>
        <begin position="50"/>
        <end position="66"/>
    </location>
</feature>
<dbReference type="AlphaFoldDB" id="A0A2X0LP31"/>
<sequence>MRDRDTPADRRERAQAHQKRTAANTKAANNKRRRLDVAVGASQINAAKKQDAWQRHKAAKEQKEKYVQTSVEPYSDEDSYIDPAIKYLVLGGQAEDPCDFSDNGQDEADSDEGEDLVGPTVVDGADGAAPVAIVNMVATSIMDDDDESVIPGVTPQPKAKALQSSIAGQATRRNPPQGRVASRTPGSSSSFARSSPLVKGNLNVNAPYDGAHNRKPIDQETLDSKPTRRQASDLTLEQKMVAGAWFPTIFMQNILDGQGLWRTKKSLYAQSQLVAEVYNENAERPIEWSSKIADLIVSKNLGVLNLIKRTALKYTCKAYKLDPDRQREASTAKAVLYLQPTKWAAKELRCGAGTRCGHMFWHQAAYNIFLPQGGVDMSDSSFEAEDDFQNDLLYEIFVQIVAGIRKEKSAAFQWPKEGLDPNDNDHRELVFALLTHAYAGVWYAMQVLTPPPSLPESSDAGRNVNVAKQTVALWHEFSATHCQGPVMAILPMQVRVTNRVQNSVEVALLEEYRLRGPGVSGRGTSDEMRITAQRACDFEESHFT</sequence>
<keyword evidence="3" id="KW-1185">Reference proteome</keyword>
<evidence type="ECO:0000313" key="2">
    <source>
        <dbReference type="EMBL" id="SGY12254.1"/>
    </source>
</evidence>
<proteinExistence type="predicted"/>
<feature type="region of interest" description="Disordered" evidence="1">
    <location>
        <begin position="147"/>
        <end position="233"/>
    </location>
</feature>
<protein>
    <submittedName>
        <fullName evidence="2">BQ5605_C011g06443 protein</fullName>
    </submittedName>
</protein>
<gene>
    <name evidence="2" type="primary">BQ5605_C011g06443</name>
    <name evidence="2" type="ORF">BQ5605_C011G06443</name>
</gene>
<reference evidence="2 3" key="1">
    <citation type="submission" date="2016-11" db="EMBL/GenBank/DDBJ databases">
        <authorList>
            <person name="Jaros S."/>
            <person name="Januszkiewicz K."/>
            <person name="Wedrychowicz H."/>
        </authorList>
    </citation>
    <scope>NUCLEOTIDE SEQUENCE [LARGE SCALE GENOMIC DNA]</scope>
</reference>
<dbReference type="EMBL" id="FQNC01000011">
    <property type="protein sequence ID" value="SGY12254.1"/>
    <property type="molecule type" value="Genomic_DNA"/>
</dbReference>
<feature type="region of interest" description="Disordered" evidence="1">
    <location>
        <begin position="50"/>
        <end position="71"/>
    </location>
</feature>
<evidence type="ECO:0000256" key="1">
    <source>
        <dbReference type="SAM" id="MobiDB-lite"/>
    </source>
</evidence>
<feature type="compositionally biased region" description="Low complexity" evidence="1">
    <location>
        <begin position="181"/>
        <end position="196"/>
    </location>
</feature>